<name>B4W5B0_9CYAN</name>
<sequence length="53" mass="5856">MCPNRYGGCYKKGEASGCFAFFARGGQRMLRFCCTGEGEPDSLTPLSPEWERG</sequence>
<dbReference type="EMBL" id="DS989885">
    <property type="protein sequence ID" value="EDX70634.1"/>
    <property type="molecule type" value="Genomic_DNA"/>
</dbReference>
<accession>B4W5B0</accession>
<evidence type="ECO:0000313" key="1">
    <source>
        <dbReference type="EMBL" id="EDX70634.1"/>
    </source>
</evidence>
<proteinExistence type="predicted"/>
<protein>
    <submittedName>
        <fullName evidence="1">Uncharacterized protein</fullName>
    </submittedName>
</protein>
<evidence type="ECO:0000313" key="2">
    <source>
        <dbReference type="Proteomes" id="UP000003835"/>
    </source>
</evidence>
<organism evidence="1 2">
    <name type="scientific">Coleofasciculus chthonoplastes PCC 7420</name>
    <dbReference type="NCBI Taxonomy" id="118168"/>
    <lineage>
        <taxon>Bacteria</taxon>
        <taxon>Bacillati</taxon>
        <taxon>Cyanobacteriota</taxon>
        <taxon>Cyanophyceae</taxon>
        <taxon>Coleofasciculales</taxon>
        <taxon>Coleofasciculaceae</taxon>
        <taxon>Coleofasciculus</taxon>
    </lineage>
</organism>
<dbReference type="Proteomes" id="UP000003835">
    <property type="component" value="Unassembled WGS sequence"/>
</dbReference>
<gene>
    <name evidence="1" type="ORF">MC7420_6559</name>
</gene>
<dbReference type="HOGENOM" id="CLU_3060463_0_0_3"/>
<dbReference type="AlphaFoldDB" id="B4W5B0"/>
<reference evidence="1 2" key="1">
    <citation type="submission" date="2008-07" db="EMBL/GenBank/DDBJ databases">
        <authorList>
            <person name="Tandeau de Marsac N."/>
            <person name="Ferriera S."/>
            <person name="Johnson J."/>
            <person name="Kravitz S."/>
            <person name="Beeson K."/>
            <person name="Sutton G."/>
            <person name="Rogers Y.-H."/>
            <person name="Friedman R."/>
            <person name="Frazier M."/>
            <person name="Venter J.C."/>
        </authorList>
    </citation>
    <scope>NUCLEOTIDE SEQUENCE [LARGE SCALE GENOMIC DNA]</scope>
    <source>
        <strain evidence="1 2">PCC 7420</strain>
    </source>
</reference>
<keyword evidence="2" id="KW-1185">Reference proteome</keyword>